<accession>A0A8K0IIV5</accession>
<dbReference type="GO" id="GO:0004674">
    <property type="term" value="F:protein serine/threonine kinase activity"/>
    <property type="evidence" value="ECO:0007669"/>
    <property type="project" value="UniProtKB-KW"/>
</dbReference>
<comment type="subcellular location">
    <subcellularLocation>
        <location evidence="1">Membrane</location>
    </subcellularLocation>
</comment>
<dbReference type="Proteomes" id="UP000797356">
    <property type="component" value="Chromosome 8"/>
</dbReference>
<dbReference type="GO" id="GO:0005524">
    <property type="term" value="F:ATP binding"/>
    <property type="evidence" value="ECO:0007669"/>
    <property type="project" value="InterPro"/>
</dbReference>
<organism evidence="5 6">
    <name type="scientific">Cocos nucifera</name>
    <name type="common">Coconut palm</name>
    <dbReference type="NCBI Taxonomy" id="13894"/>
    <lineage>
        <taxon>Eukaryota</taxon>
        <taxon>Viridiplantae</taxon>
        <taxon>Streptophyta</taxon>
        <taxon>Embryophyta</taxon>
        <taxon>Tracheophyta</taxon>
        <taxon>Spermatophyta</taxon>
        <taxon>Magnoliopsida</taxon>
        <taxon>Liliopsida</taxon>
        <taxon>Arecaceae</taxon>
        <taxon>Arecoideae</taxon>
        <taxon>Cocoseae</taxon>
        <taxon>Attaleinae</taxon>
        <taxon>Cocos</taxon>
    </lineage>
</organism>
<evidence type="ECO:0000259" key="4">
    <source>
        <dbReference type="PROSITE" id="PS50011"/>
    </source>
</evidence>
<evidence type="ECO:0000256" key="2">
    <source>
        <dbReference type="ARBA" id="ARBA00022527"/>
    </source>
</evidence>
<protein>
    <submittedName>
        <fullName evidence="5">Putative serine/threonine-protein kinase PBL21</fullName>
    </submittedName>
</protein>
<evidence type="ECO:0000256" key="3">
    <source>
        <dbReference type="ARBA" id="ARBA00023136"/>
    </source>
</evidence>
<feature type="domain" description="Protein kinase" evidence="4">
    <location>
        <begin position="1"/>
        <end position="251"/>
    </location>
</feature>
<dbReference type="EMBL" id="CM017879">
    <property type="protein sequence ID" value="KAG1359477.1"/>
    <property type="molecule type" value="Genomic_DNA"/>
</dbReference>
<reference evidence="5" key="2">
    <citation type="submission" date="2019-07" db="EMBL/GenBank/DDBJ databases">
        <authorList>
            <person name="Yang Y."/>
            <person name="Bocs S."/>
            <person name="Baudouin L."/>
        </authorList>
    </citation>
    <scope>NUCLEOTIDE SEQUENCE</scope>
    <source>
        <tissue evidence="5">Spear leaf of Hainan Tall coconut</tissue>
    </source>
</reference>
<keyword evidence="5" id="KW-0808">Transferase</keyword>
<keyword evidence="5" id="KW-0418">Kinase</keyword>
<evidence type="ECO:0000313" key="6">
    <source>
        <dbReference type="Proteomes" id="UP000797356"/>
    </source>
</evidence>
<dbReference type="PANTHER" id="PTHR47985:SF52">
    <property type="entry name" value="OS02G0833000 PROTEIN"/>
    <property type="match status" value="1"/>
</dbReference>
<comment type="caution">
    <text evidence="5">The sequence shown here is derived from an EMBL/GenBank/DDBJ whole genome shotgun (WGS) entry which is preliminary data.</text>
</comment>
<keyword evidence="2" id="KW-0723">Serine/threonine-protein kinase</keyword>
<dbReference type="OrthoDB" id="4062651at2759"/>
<dbReference type="InterPro" id="IPR000719">
    <property type="entry name" value="Prot_kinase_dom"/>
</dbReference>
<evidence type="ECO:0000256" key="1">
    <source>
        <dbReference type="ARBA" id="ARBA00004370"/>
    </source>
</evidence>
<name>A0A8K0IIV5_COCNU</name>
<proteinExistence type="predicted"/>
<dbReference type="AlphaFoldDB" id="A0A8K0IIV5"/>
<sequence length="251" mass="27828">MIPRSWSVLVDTLDLEKKAPLPAGDKSCNAHSNTLQELAAAMASFKLSNLIEGGGFGRVVAIKQLNHNGLQGSYVFLVEEYLPHGSLEDRLFNLPPNKEALDWNTRIKVAVGAAEGLTYLHDVVNRPVIYGDFKSAIILLDNDFNPKHSDFGLAELGPVGDETHVSTRVVGTYSYRAPDYALSGKLIVKSDLYSFGVVLLELITGRRVDNFSKKLREHNLISWETSSDDYQLVLKDIIDFNSKFQALLVYG</sequence>
<dbReference type="InterPro" id="IPR011009">
    <property type="entry name" value="Kinase-like_dom_sf"/>
</dbReference>
<dbReference type="PANTHER" id="PTHR47985">
    <property type="entry name" value="OS07G0668900 PROTEIN"/>
    <property type="match status" value="1"/>
</dbReference>
<keyword evidence="3" id="KW-0472">Membrane</keyword>
<evidence type="ECO:0000313" key="5">
    <source>
        <dbReference type="EMBL" id="KAG1359477.1"/>
    </source>
</evidence>
<dbReference type="PROSITE" id="PS50011">
    <property type="entry name" value="PROTEIN_KINASE_DOM"/>
    <property type="match status" value="1"/>
</dbReference>
<gene>
    <name evidence="5" type="ORF">COCNU_08G009230</name>
</gene>
<keyword evidence="6" id="KW-1185">Reference proteome</keyword>
<dbReference type="Gene3D" id="1.10.510.10">
    <property type="entry name" value="Transferase(Phosphotransferase) domain 1"/>
    <property type="match status" value="1"/>
</dbReference>
<dbReference type="Pfam" id="PF00069">
    <property type="entry name" value="Pkinase"/>
    <property type="match status" value="1"/>
</dbReference>
<dbReference type="SUPFAM" id="SSF56112">
    <property type="entry name" value="Protein kinase-like (PK-like)"/>
    <property type="match status" value="1"/>
</dbReference>
<dbReference type="GO" id="GO:0016020">
    <property type="term" value="C:membrane"/>
    <property type="evidence" value="ECO:0007669"/>
    <property type="project" value="UniProtKB-SubCell"/>
</dbReference>
<reference evidence="5" key="1">
    <citation type="journal article" date="2017" name="Gigascience">
        <title>The genome draft of coconut (Cocos nucifera).</title>
        <authorList>
            <person name="Xiao Y."/>
            <person name="Xu P."/>
            <person name="Fan H."/>
            <person name="Baudouin L."/>
            <person name="Xia W."/>
            <person name="Bocs S."/>
            <person name="Xu J."/>
            <person name="Li Q."/>
            <person name="Guo A."/>
            <person name="Zhou L."/>
            <person name="Li J."/>
            <person name="Wu Y."/>
            <person name="Ma Z."/>
            <person name="Armero A."/>
            <person name="Issali A.E."/>
            <person name="Liu N."/>
            <person name="Peng M."/>
            <person name="Yang Y."/>
        </authorList>
    </citation>
    <scope>NUCLEOTIDE SEQUENCE</scope>
    <source>
        <tissue evidence="5">Spear leaf of Hainan Tall coconut</tissue>
    </source>
</reference>